<feature type="transmembrane region" description="Helical" evidence="2">
    <location>
        <begin position="356"/>
        <end position="377"/>
    </location>
</feature>
<evidence type="ECO:0000313" key="4">
    <source>
        <dbReference type="EMBL" id="KHO10920.1"/>
    </source>
</evidence>
<dbReference type="CDD" id="cd00067">
    <property type="entry name" value="GAL4"/>
    <property type="match status" value="1"/>
</dbReference>
<keyword evidence="2" id="KW-0472">Membrane</keyword>
<dbReference type="KEGG" id="maj:MAA_11457"/>
<dbReference type="OrthoDB" id="4937900at2759"/>
<dbReference type="InterPro" id="IPR001138">
    <property type="entry name" value="Zn2Cys6_DnaBD"/>
</dbReference>
<dbReference type="GO" id="GO:0000981">
    <property type="term" value="F:DNA-binding transcription factor activity, RNA polymerase II-specific"/>
    <property type="evidence" value="ECO:0007669"/>
    <property type="project" value="InterPro"/>
</dbReference>
<evidence type="ECO:0000256" key="2">
    <source>
        <dbReference type="SAM" id="Phobius"/>
    </source>
</evidence>
<dbReference type="SMART" id="SM00066">
    <property type="entry name" value="GAL4"/>
    <property type="match status" value="1"/>
</dbReference>
<dbReference type="InterPro" id="IPR052400">
    <property type="entry name" value="Zn2-C6_fungal_TF"/>
</dbReference>
<dbReference type="HOGENOM" id="CLU_018979_0_0_1"/>
<dbReference type="Proteomes" id="UP000002498">
    <property type="component" value="Unassembled WGS sequence"/>
</dbReference>
<dbReference type="PANTHER" id="PTHR47657:SF12">
    <property type="entry name" value="ZN(II)2CYS6 TRANSCRIPTION FACTOR (EUROFUNG)"/>
    <property type="match status" value="1"/>
</dbReference>
<keyword evidence="2" id="KW-0812">Transmembrane</keyword>
<organism evidence="4 5">
    <name type="scientific">Metarhizium robertsii (strain ARSEF 23 / ATCC MYA-3075)</name>
    <name type="common">Metarhizium anisopliae (strain ARSEF 23)</name>
    <dbReference type="NCBI Taxonomy" id="655844"/>
    <lineage>
        <taxon>Eukaryota</taxon>
        <taxon>Fungi</taxon>
        <taxon>Dikarya</taxon>
        <taxon>Ascomycota</taxon>
        <taxon>Pezizomycotina</taxon>
        <taxon>Sordariomycetes</taxon>
        <taxon>Hypocreomycetidae</taxon>
        <taxon>Hypocreales</taxon>
        <taxon>Clavicipitaceae</taxon>
        <taxon>Metarhizium</taxon>
    </lineage>
</organism>
<proteinExistence type="predicted"/>
<accession>A0A0B2XDT8</accession>
<evidence type="ECO:0000259" key="3">
    <source>
        <dbReference type="SMART" id="SM00066"/>
    </source>
</evidence>
<sequence length="436" mass="49032">MPPVQHVLRQSHRKSTRGCQTCKRRHVKCDELQPNWQVDAFGHISSQTNALGSQKCINSRRECVYLVGRRDAPSPGANATLTWPNVIEQACHEWKQSGKPPFPRLAIAAAPSWHNMPLADLRYLYHMALVDGMLALSGTSNMCLLWATSFGFVAHTLAATSAERLAVLTKSQEAANDGARYRALALHGLSREIQLFSKSNADAILSAYLGCSFIMADYRAVMTVTKSIVLVAARMQHWSEQSAFRHLFDYDRLHRLQDINAESPAAETRPRPRQQNVDNLLAEGVHALNKLSNCLRHNLHLAAVVRQLRDVLRLVDDKQNADIPTPTQYRLIHPFISWYNRNEASSYVAISERDPAVLVFLLYMYSAFVSLAVALPATNLPLFTAIRFRAIVEINRAMEERAGFPCTGCNVFHQDHELAPLPLLAMQVYQSHRAVY</sequence>
<keyword evidence="2" id="KW-1133">Transmembrane helix</keyword>
<dbReference type="EMBL" id="ADNJ02000008">
    <property type="protein sequence ID" value="KHO10920.1"/>
    <property type="molecule type" value="Genomic_DNA"/>
</dbReference>
<keyword evidence="5" id="KW-1185">Reference proteome</keyword>
<keyword evidence="1" id="KW-0539">Nucleus</keyword>
<dbReference type="InterPro" id="IPR036864">
    <property type="entry name" value="Zn2-C6_fun-type_DNA-bd_sf"/>
</dbReference>
<feature type="domain" description="Zn(2)-C6 fungal-type" evidence="3">
    <location>
        <begin position="13"/>
        <end position="74"/>
    </location>
</feature>
<reference evidence="4 5" key="2">
    <citation type="journal article" date="2014" name="Proc. Natl. Acad. Sci. U.S.A.">
        <title>Trajectory and genomic determinants of fungal-pathogen speciation and host adaptation.</title>
        <authorList>
            <person name="Hu X."/>
            <person name="Xiao G."/>
            <person name="Zheng P."/>
            <person name="Shang Y."/>
            <person name="Su Y."/>
            <person name="Zhang X."/>
            <person name="Liu X."/>
            <person name="Zhan S."/>
            <person name="St Leger R.J."/>
            <person name="Wang C."/>
        </authorList>
    </citation>
    <scope>GENOME REANNOTATION</scope>
    <source>
        <strain evidence="5">ARSEF 23 / ATCC MYA-3075</strain>
    </source>
</reference>
<gene>
    <name evidence="4" type="ORF">MAA_11457</name>
</gene>
<reference evidence="4 5" key="1">
    <citation type="journal article" date="2011" name="PLoS Genet.">
        <title>Genome sequencing and comparative transcriptomics of the model entomopathogenic fungi Metarhizium anisopliae and M. acridum.</title>
        <authorList>
            <person name="Gao Q."/>
            <person name="Jin K."/>
            <person name="Ying S.H."/>
            <person name="Zhang Y."/>
            <person name="Xiao G."/>
            <person name="Shang Y."/>
            <person name="Duan Z."/>
            <person name="Hu X."/>
            <person name="Xie X.Q."/>
            <person name="Zhou G."/>
            <person name="Peng G."/>
            <person name="Luo Z."/>
            <person name="Huang W."/>
            <person name="Wang B."/>
            <person name="Fang W."/>
            <person name="Wang S."/>
            <person name="Zhong Y."/>
            <person name="Ma L.J."/>
            <person name="St Leger R.J."/>
            <person name="Zhao G.P."/>
            <person name="Pei Y."/>
            <person name="Feng M.G."/>
            <person name="Xia Y."/>
            <person name="Wang C."/>
        </authorList>
    </citation>
    <scope>NUCLEOTIDE SEQUENCE [LARGE SCALE GENOMIC DNA]</scope>
    <source>
        <strain evidence="5">ARSEF 23 / ATCC MYA-3075</strain>
    </source>
</reference>
<dbReference type="GeneID" id="23632905"/>
<evidence type="ECO:0000256" key="1">
    <source>
        <dbReference type="ARBA" id="ARBA00023242"/>
    </source>
</evidence>
<dbReference type="RefSeq" id="XP_011411753.1">
    <property type="nucleotide sequence ID" value="XM_011413451.1"/>
</dbReference>
<evidence type="ECO:0000313" key="5">
    <source>
        <dbReference type="Proteomes" id="UP000002498"/>
    </source>
</evidence>
<protein>
    <recommendedName>
        <fullName evidence="3">Zn(2)-C6 fungal-type domain-containing protein</fullName>
    </recommendedName>
</protein>
<dbReference type="PANTHER" id="PTHR47657">
    <property type="entry name" value="STEROL REGULATORY ELEMENT-BINDING PROTEIN ECM22"/>
    <property type="match status" value="1"/>
</dbReference>
<dbReference type="AlphaFoldDB" id="A0A0B2XDT8"/>
<dbReference type="SUPFAM" id="SSF57701">
    <property type="entry name" value="Zn2/Cys6 DNA-binding domain"/>
    <property type="match status" value="1"/>
</dbReference>
<dbReference type="Gene3D" id="4.10.240.10">
    <property type="entry name" value="Zn(2)-C6 fungal-type DNA-binding domain"/>
    <property type="match status" value="1"/>
</dbReference>
<name>A0A0B2XDT8_METRA</name>
<dbReference type="GO" id="GO:0008270">
    <property type="term" value="F:zinc ion binding"/>
    <property type="evidence" value="ECO:0007669"/>
    <property type="project" value="InterPro"/>
</dbReference>
<comment type="caution">
    <text evidence="4">The sequence shown here is derived from an EMBL/GenBank/DDBJ whole genome shotgun (WGS) entry which is preliminary data.</text>
</comment>